<protein>
    <submittedName>
        <fullName evidence="6">Protein-lysine N-methyltransferase N6amt2</fullName>
    </submittedName>
</protein>
<evidence type="ECO:0000256" key="2">
    <source>
        <dbReference type="ARBA" id="ARBA00022490"/>
    </source>
</evidence>
<feature type="region of interest" description="Disordered" evidence="5">
    <location>
        <begin position="43"/>
        <end position="67"/>
    </location>
</feature>
<sequence length="241" mass="28118">MSDDDMPVLSADTLSILQSFYKEQQEQQSKLQNFQEYSENLIKSSKSSNRENLDQNGPENDEDEKPEGMKFFNEDWQLSQFWYDIKTCVRLCGFAQDSVSRGKMVVFVSCPTAFVKFTETWPEYKNVRLLEYDSRFSVYKEKFIKYDYNHPTEIPHLDNVGIVFLDPPFLNEDTLNKSMTTVQLLASKPEARIVLITGAIMLEVAANHGLHESNFYPTHSSKINNTFYCYTNFQTKKLKWV</sequence>
<organism evidence="6 7">
    <name type="scientific">Smittium mucronatum</name>
    <dbReference type="NCBI Taxonomy" id="133383"/>
    <lineage>
        <taxon>Eukaryota</taxon>
        <taxon>Fungi</taxon>
        <taxon>Fungi incertae sedis</taxon>
        <taxon>Zoopagomycota</taxon>
        <taxon>Kickxellomycotina</taxon>
        <taxon>Harpellomycetes</taxon>
        <taxon>Harpellales</taxon>
        <taxon>Legeriomycetaceae</taxon>
        <taxon>Smittium</taxon>
    </lineage>
</organism>
<evidence type="ECO:0000313" key="7">
    <source>
        <dbReference type="Proteomes" id="UP000187455"/>
    </source>
</evidence>
<dbReference type="EMBL" id="LSSL01000117">
    <property type="protein sequence ID" value="OLY85405.1"/>
    <property type="molecule type" value="Genomic_DNA"/>
</dbReference>
<dbReference type="Proteomes" id="UP000187455">
    <property type="component" value="Unassembled WGS sequence"/>
</dbReference>
<keyword evidence="4 6" id="KW-0808">Transferase</keyword>
<dbReference type="GO" id="GO:0032259">
    <property type="term" value="P:methylation"/>
    <property type="evidence" value="ECO:0007669"/>
    <property type="project" value="UniProtKB-KW"/>
</dbReference>
<dbReference type="GO" id="GO:0016279">
    <property type="term" value="F:protein-lysine N-methyltransferase activity"/>
    <property type="evidence" value="ECO:0007669"/>
    <property type="project" value="InterPro"/>
</dbReference>
<reference evidence="6 7" key="1">
    <citation type="journal article" date="2016" name="Mol. Biol. Evol.">
        <title>Genome-Wide Survey of Gut Fungi (Harpellales) Reveals the First Horizontally Transferred Ubiquitin Gene from a Mosquito Host.</title>
        <authorList>
            <person name="Wang Y."/>
            <person name="White M.M."/>
            <person name="Kvist S."/>
            <person name="Moncalvo J.M."/>
        </authorList>
    </citation>
    <scope>NUCLEOTIDE SEQUENCE [LARGE SCALE GENOMIC DNA]</scope>
    <source>
        <strain evidence="6 7">ALG-7-W6</strain>
    </source>
</reference>
<evidence type="ECO:0000256" key="4">
    <source>
        <dbReference type="ARBA" id="ARBA00022679"/>
    </source>
</evidence>
<dbReference type="OrthoDB" id="206354at2759"/>
<keyword evidence="2" id="KW-0963">Cytoplasm</keyword>
<comment type="caution">
    <text evidence="6">The sequence shown here is derived from an EMBL/GenBank/DDBJ whole genome shotgun (WGS) entry which is preliminary data.</text>
</comment>
<dbReference type="GO" id="GO:0005737">
    <property type="term" value="C:cytoplasm"/>
    <property type="evidence" value="ECO:0007669"/>
    <property type="project" value="UniProtKB-SubCell"/>
</dbReference>
<evidence type="ECO:0000256" key="5">
    <source>
        <dbReference type="SAM" id="MobiDB-lite"/>
    </source>
</evidence>
<dbReference type="InterPro" id="IPR019369">
    <property type="entry name" value="Efm5/EEF1AKMT1"/>
</dbReference>
<dbReference type="InterPro" id="IPR041370">
    <property type="entry name" value="Mlase_EEF1AKMT1/ZCCHC4"/>
</dbReference>
<gene>
    <name evidence="6" type="ORF">AYI68_g402</name>
</gene>
<evidence type="ECO:0000313" key="6">
    <source>
        <dbReference type="EMBL" id="OLY85405.1"/>
    </source>
</evidence>
<dbReference type="AlphaFoldDB" id="A0A1R0H892"/>
<evidence type="ECO:0000256" key="1">
    <source>
        <dbReference type="ARBA" id="ARBA00004496"/>
    </source>
</evidence>
<keyword evidence="3 6" id="KW-0489">Methyltransferase</keyword>
<dbReference type="PANTHER" id="PTHR13200">
    <property type="entry name" value="EEF1A LYSINE METHYLTRANSFERASE 1"/>
    <property type="match status" value="1"/>
</dbReference>
<accession>A0A1R0H892</accession>
<evidence type="ECO:0000256" key="3">
    <source>
        <dbReference type="ARBA" id="ARBA00022603"/>
    </source>
</evidence>
<proteinExistence type="predicted"/>
<keyword evidence="7" id="KW-1185">Reference proteome</keyword>
<comment type="subcellular location">
    <subcellularLocation>
        <location evidence="1">Cytoplasm</location>
    </subcellularLocation>
</comment>
<name>A0A1R0H892_9FUNG</name>
<dbReference type="PANTHER" id="PTHR13200:SF0">
    <property type="entry name" value="EEF1A LYSINE METHYLTRANSFERASE 1"/>
    <property type="match status" value="1"/>
</dbReference>
<dbReference type="STRING" id="133383.A0A1R0H892"/>
<dbReference type="Pfam" id="PF10237">
    <property type="entry name" value="N6-adenineMlase"/>
    <property type="match status" value="1"/>
</dbReference>